<evidence type="ECO:0000256" key="5">
    <source>
        <dbReference type="ARBA" id="ARBA00042096"/>
    </source>
</evidence>
<feature type="region of interest" description="Disordered" evidence="6">
    <location>
        <begin position="125"/>
        <end position="225"/>
    </location>
</feature>
<evidence type="ECO:0000313" key="9">
    <source>
        <dbReference type="Proteomes" id="UP001360560"/>
    </source>
</evidence>
<feature type="compositionally biased region" description="Basic and acidic residues" evidence="6">
    <location>
        <begin position="189"/>
        <end position="216"/>
    </location>
</feature>
<dbReference type="GO" id="GO:0006974">
    <property type="term" value="P:DNA damage response"/>
    <property type="evidence" value="ECO:0007669"/>
    <property type="project" value="TreeGrafter"/>
</dbReference>
<evidence type="ECO:0000256" key="2">
    <source>
        <dbReference type="ARBA" id="ARBA00022705"/>
    </source>
</evidence>
<dbReference type="GO" id="GO:0008623">
    <property type="term" value="C:CHRAC"/>
    <property type="evidence" value="ECO:0007669"/>
    <property type="project" value="TreeGrafter"/>
</dbReference>
<name>A0AAV5QQ72_9ASCO</name>
<evidence type="ECO:0000256" key="3">
    <source>
        <dbReference type="ARBA" id="ARBA00023242"/>
    </source>
</evidence>
<dbReference type="PANTHER" id="PTHR46172">
    <property type="entry name" value="DNA POLYMERASE EPSILON SUBUNIT 3"/>
    <property type="match status" value="1"/>
</dbReference>
<dbReference type="Proteomes" id="UP001360560">
    <property type="component" value="Unassembled WGS sequence"/>
</dbReference>
<keyword evidence="2" id="KW-0235">DNA replication</keyword>
<dbReference type="Gene3D" id="1.10.20.10">
    <property type="entry name" value="Histone, subunit A"/>
    <property type="match status" value="1"/>
</dbReference>
<dbReference type="GO" id="GO:0006272">
    <property type="term" value="P:leading strand elongation"/>
    <property type="evidence" value="ECO:0007669"/>
    <property type="project" value="TreeGrafter"/>
</dbReference>
<sequence length="225" mass="25559">MPPKGWRKNADGSYPLPSREREIKSIDEILFPKSTVLKLAKSVFPPGTLISKESAEVLQRCATVYVNYITEYARNIAGSKDRVTVTANDVLEAFYSVGLDEFIETMRNELEQHTKIQEAKKLEKAKQKAQKVDTGDVVGDSEEAEQERNDDNDDDDDNVHNDDEDDEDEDEDEDEEIPDVVESDDEENHDSTHNIDSLEKEYKELVGNEPSEAKNDDTDDETDNE</sequence>
<comment type="subcellular location">
    <subcellularLocation>
        <location evidence="1">Nucleus</location>
    </subcellularLocation>
</comment>
<dbReference type="GO" id="GO:0008622">
    <property type="term" value="C:epsilon DNA polymerase complex"/>
    <property type="evidence" value="ECO:0007669"/>
    <property type="project" value="TreeGrafter"/>
</dbReference>
<evidence type="ECO:0000259" key="7">
    <source>
        <dbReference type="Pfam" id="PF00808"/>
    </source>
</evidence>
<keyword evidence="9" id="KW-1185">Reference proteome</keyword>
<comment type="caution">
    <text evidence="8">The sequence shown here is derived from an EMBL/GenBank/DDBJ whole genome shotgun (WGS) entry which is preliminary data.</text>
</comment>
<protein>
    <recommendedName>
        <fullName evidence="4">DNA polymerase epsilon subunit D</fullName>
    </recommendedName>
    <alternativeName>
        <fullName evidence="5">DNA polymerase II subunit D</fullName>
    </alternativeName>
</protein>
<dbReference type="GO" id="GO:0031507">
    <property type="term" value="P:heterochromatin formation"/>
    <property type="evidence" value="ECO:0007669"/>
    <property type="project" value="TreeGrafter"/>
</dbReference>
<evidence type="ECO:0000256" key="6">
    <source>
        <dbReference type="SAM" id="MobiDB-lite"/>
    </source>
</evidence>
<reference evidence="8 9" key="1">
    <citation type="journal article" date="2023" name="Elife">
        <title>Identification of key yeast species and microbe-microbe interactions impacting larval growth of Drosophila in the wild.</title>
        <authorList>
            <person name="Mure A."/>
            <person name="Sugiura Y."/>
            <person name="Maeda R."/>
            <person name="Honda K."/>
            <person name="Sakurai N."/>
            <person name="Takahashi Y."/>
            <person name="Watada M."/>
            <person name="Katoh T."/>
            <person name="Gotoh A."/>
            <person name="Gotoh Y."/>
            <person name="Taniguchi I."/>
            <person name="Nakamura K."/>
            <person name="Hayashi T."/>
            <person name="Katayama T."/>
            <person name="Uemura T."/>
            <person name="Hattori Y."/>
        </authorList>
    </citation>
    <scope>NUCLEOTIDE SEQUENCE [LARGE SCALE GENOMIC DNA]</scope>
    <source>
        <strain evidence="8 9">SC-9</strain>
    </source>
</reference>
<proteinExistence type="predicted"/>
<dbReference type="Pfam" id="PF00808">
    <property type="entry name" value="CBFD_NFYB_HMF"/>
    <property type="match status" value="1"/>
</dbReference>
<feature type="compositionally biased region" description="Acidic residues" evidence="6">
    <location>
        <begin position="139"/>
        <end position="188"/>
    </location>
</feature>
<feature type="domain" description="Transcription factor CBF/NF-Y/archaeal histone" evidence="7">
    <location>
        <begin position="30"/>
        <end position="93"/>
    </location>
</feature>
<dbReference type="SUPFAM" id="SSF47113">
    <property type="entry name" value="Histone-fold"/>
    <property type="match status" value="1"/>
</dbReference>
<dbReference type="InterPro" id="IPR009072">
    <property type="entry name" value="Histone-fold"/>
</dbReference>
<dbReference type="RefSeq" id="XP_064854086.1">
    <property type="nucleotide sequence ID" value="XM_064998014.1"/>
</dbReference>
<dbReference type="EMBL" id="BTFZ01000011">
    <property type="protein sequence ID" value="GMM37090.1"/>
    <property type="molecule type" value="Genomic_DNA"/>
</dbReference>
<evidence type="ECO:0000256" key="4">
    <source>
        <dbReference type="ARBA" id="ARBA00039775"/>
    </source>
</evidence>
<dbReference type="InterPro" id="IPR003958">
    <property type="entry name" value="CBFA_NFYB_domain"/>
</dbReference>
<accession>A0AAV5QQ72</accession>
<dbReference type="AlphaFoldDB" id="A0AAV5QQ72"/>
<dbReference type="InterPro" id="IPR051377">
    <property type="entry name" value="DNA_Pol-Epsilon_Subunit"/>
</dbReference>
<gene>
    <name evidence="8" type="ORF">DASC09_044150</name>
</gene>
<dbReference type="GO" id="GO:0031490">
    <property type="term" value="F:chromatin DNA binding"/>
    <property type="evidence" value="ECO:0007669"/>
    <property type="project" value="TreeGrafter"/>
</dbReference>
<organism evidence="8 9">
    <name type="scientific">Saccharomycopsis crataegensis</name>
    <dbReference type="NCBI Taxonomy" id="43959"/>
    <lineage>
        <taxon>Eukaryota</taxon>
        <taxon>Fungi</taxon>
        <taxon>Dikarya</taxon>
        <taxon>Ascomycota</taxon>
        <taxon>Saccharomycotina</taxon>
        <taxon>Saccharomycetes</taxon>
        <taxon>Saccharomycopsidaceae</taxon>
        <taxon>Saccharomycopsis</taxon>
    </lineage>
</organism>
<feature type="compositionally biased region" description="Basic and acidic residues" evidence="6">
    <location>
        <begin position="125"/>
        <end position="134"/>
    </location>
</feature>
<dbReference type="PANTHER" id="PTHR46172:SF1">
    <property type="entry name" value="DNA POLYMERASE EPSILON SUBUNIT 3"/>
    <property type="match status" value="1"/>
</dbReference>
<dbReference type="GeneID" id="90075065"/>
<evidence type="ECO:0000256" key="1">
    <source>
        <dbReference type="ARBA" id="ARBA00004123"/>
    </source>
</evidence>
<keyword evidence="3" id="KW-0539">Nucleus</keyword>
<evidence type="ECO:0000313" key="8">
    <source>
        <dbReference type="EMBL" id="GMM37090.1"/>
    </source>
</evidence>
<dbReference type="GO" id="GO:0046982">
    <property type="term" value="F:protein heterodimerization activity"/>
    <property type="evidence" value="ECO:0007669"/>
    <property type="project" value="InterPro"/>
</dbReference>
<dbReference type="CDD" id="cd22928">
    <property type="entry name" value="HFD_POLE3_DPB4"/>
    <property type="match status" value="1"/>
</dbReference>